<evidence type="ECO:0000313" key="2">
    <source>
        <dbReference type="Proteomes" id="UP001160148"/>
    </source>
</evidence>
<dbReference type="AlphaFoldDB" id="A0AAV0WUE5"/>
<keyword evidence="2" id="KW-1185">Reference proteome</keyword>
<gene>
    <name evidence="1" type="ORF">MEUPH1_LOCUS14888</name>
</gene>
<evidence type="ECO:0000313" key="1">
    <source>
        <dbReference type="EMBL" id="CAI6359482.1"/>
    </source>
</evidence>
<proteinExistence type="predicted"/>
<reference evidence="1 2" key="1">
    <citation type="submission" date="2023-01" db="EMBL/GenBank/DDBJ databases">
        <authorList>
            <person name="Whitehead M."/>
        </authorList>
    </citation>
    <scope>NUCLEOTIDE SEQUENCE [LARGE SCALE GENOMIC DNA]</scope>
</reference>
<dbReference type="EMBL" id="CARXXK010000002">
    <property type="protein sequence ID" value="CAI6359482.1"/>
    <property type="molecule type" value="Genomic_DNA"/>
</dbReference>
<sequence>MQNVAVCNEQDIDNITHRCLQANDSGTRKRDEPEQNVPSGECNRPVIDCRRYNFPPMRKRGKFQSNVCESNFGNEGACSIINADNHGRHDAVYAVGMPVNVYVSGNPYLAAVITNIIGDKVYVKYPGGIYDQYDYYVPNKDILPFKSQFSNGLFCPIRPITKNDPRKQTLRNKIMLSEDRIQRYLKR</sequence>
<protein>
    <submittedName>
        <fullName evidence="1">Uncharacterized protein</fullName>
    </submittedName>
</protein>
<comment type="caution">
    <text evidence="1">The sequence shown here is derived from an EMBL/GenBank/DDBJ whole genome shotgun (WGS) entry which is preliminary data.</text>
</comment>
<name>A0AAV0WUE5_9HEMI</name>
<accession>A0AAV0WUE5</accession>
<organism evidence="1 2">
    <name type="scientific">Macrosiphum euphorbiae</name>
    <name type="common">potato aphid</name>
    <dbReference type="NCBI Taxonomy" id="13131"/>
    <lineage>
        <taxon>Eukaryota</taxon>
        <taxon>Metazoa</taxon>
        <taxon>Ecdysozoa</taxon>
        <taxon>Arthropoda</taxon>
        <taxon>Hexapoda</taxon>
        <taxon>Insecta</taxon>
        <taxon>Pterygota</taxon>
        <taxon>Neoptera</taxon>
        <taxon>Paraneoptera</taxon>
        <taxon>Hemiptera</taxon>
        <taxon>Sternorrhyncha</taxon>
        <taxon>Aphidomorpha</taxon>
        <taxon>Aphidoidea</taxon>
        <taxon>Aphididae</taxon>
        <taxon>Macrosiphini</taxon>
        <taxon>Macrosiphum</taxon>
    </lineage>
</organism>
<dbReference type="Proteomes" id="UP001160148">
    <property type="component" value="Unassembled WGS sequence"/>
</dbReference>